<evidence type="ECO:0000256" key="8">
    <source>
        <dbReference type="SAM" id="Phobius"/>
    </source>
</evidence>
<keyword evidence="11" id="KW-1185">Reference proteome</keyword>
<evidence type="ECO:0000259" key="9">
    <source>
        <dbReference type="Pfam" id="PF11984"/>
    </source>
</evidence>
<organism evidence="10 11">
    <name type="scientific">Sulfurirhabdus autotrophica</name>
    <dbReference type="NCBI Taxonomy" id="1706046"/>
    <lineage>
        <taxon>Bacteria</taxon>
        <taxon>Pseudomonadati</taxon>
        <taxon>Pseudomonadota</taxon>
        <taxon>Betaproteobacteria</taxon>
        <taxon>Nitrosomonadales</taxon>
        <taxon>Sulfuricellaceae</taxon>
        <taxon>Sulfurirhabdus</taxon>
    </lineage>
</organism>
<dbReference type="InterPro" id="IPR026491">
    <property type="entry name" value="ExosortD_VPLPA"/>
</dbReference>
<dbReference type="GO" id="GO:0006508">
    <property type="term" value="P:proteolysis"/>
    <property type="evidence" value="ECO:0007669"/>
    <property type="project" value="UniProtKB-KW"/>
</dbReference>
<feature type="transmembrane region" description="Helical" evidence="8">
    <location>
        <begin position="50"/>
        <end position="72"/>
    </location>
</feature>
<reference evidence="10 11" key="1">
    <citation type="submission" date="2019-03" db="EMBL/GenBank/DDBJ databases">
        <title>Genomic Encyclopedia of Type Strains, Phase IV (KMG-IV): sequencing the most valuable type-strain genomes for metagenomic binning, comparative biology and taxonomic classification.</title>
        <authorList>
            <person name="Goeker M."/>
        </authorList>
    </citation>
    <scope>NUCLEOTIDE SEQUENCE [LARGE SCALE GENOMIC DNA]</scope>
    <source>
        <strain evidence="10 11">DSM 100309</strain>
    </source>
</reference>
<dbReference type="Pfam" id="PF11984">
    <property type="entry name" value="DUF3485"/>
    <property type="match status" value="1"/>
</dbReference>
<feature type="domain" description="Methanolan biosynthesis EpsI" evidence="9">
    <location>
        <begin position="150"/>
        <end position="352"/>
    </location>
</feature>
<dbReference type="InterPro" id="IPR014263">
    <property type="entry name" value="Methanolan_biosynth_EpsI"/>
</dbReference>
<keyword evidence="3" id="KW-0645">Protease</keyword>
<dbReference type="GO" id="GO:0005886">
    <property type="term" value="C:plasma membrane"/>
    <property type="evidence" value="ECO:0007669"/>
    <property type="project" value="UniProtKB-SubCell"/>
</dbReference>
<evidence type="ECO:0000313" key="11">
    <source>
        <dbReference type="Proteomes" id="UP000295367"/>
    </source>
</evidence>
<evidence type="ECO:0000256" key="1">
    <source>
        <dbReference type="ARBA" id="ARBA00004651"/>
    </source>
</evidence>
<dbReference type="Proteomes" id="UP000295367">
    <property type="component" value="Unassembled WGS sequence"/>
</dbReference>
<keyword evidence="4 8" id="KW-0812">Transmembrane</keyword>
<evidence type="ECO:0000256" key="3">
    <source>
        <dbReference type="ARBA" id="ARBA00022670"/>
    </source>
</evidence>
<dbReference type="InterPro" id="IPR019127">
    <property type="entry name" value="Exosortase"/>
</dbReference>
<dbReference type="EMBL" id="SMCO01000035">
    <property type="protein sequence ID" value="TCV79110.1"/>
    <property type="molecule type" value="Genomic_DNA"/>
</dbReference>
<feature type="transmembrane region" description="Helical" evidence="8">
    <location>
        <begin position="23"/>
        <end position="41"/>
    </location>
</feature>
<evidence type="ECO:0000256" key="7">
    <source>
        <dbReference type="ARBA" id="ARBA00023136"/>
    </source>
</evidence>
<feature type="transmembrane region" description="Helical" evidence="8">
    <location>
        <begin position="92"/>
        <end position="110"/>
    </location>
</feature>
<evidence type="ECO:0000256" key="4">
    <source>
        <dbReference type="ARBA" id="ARBA00022692"/>
    </source>
</evidence>
<keyword evidence="6 8" id="KW-1133">Transmembrane helix</keyword>
<dbReference type="InterPro" id="IPR026392">
    <property type="entry name" value="Exo/Archaeosortase_dom"/>
</dbReference>
<dbReference type="AlphaFoldDB" id="A0A4R3XRD7"/>
<sequence length="355" mass="40067">MFLEGNVIDLGTFKLQVVEACSGLRYLFPLLTLGFIAAYFFKGSFWKRAVIFLSSIPLTVFMNSFRIGVIGVTVDNWGPAMAEGFLHDFEGWVVFMACTFVLVAEMWVLAKIGKDKMPLREAFGLEFPAPSPKDAIAQYRKFTKPFIASALVVLVVASLSTMLPERVEVPPHRIDFSEFPLSVGDWQGKGDRLDQIYIDALKFDDYIIADFVDKNQQAVNFYVAYYASQRKGESAHSPRTCIPGGGWKITSLTQRDINGVKVAGHPLVVNRLVIEMGETKQLVYYWFQQRGRVITNEYLVKWYLFWDALTRNRTDGSLVRLTALIQPGEDIALADAQLTAFAKAVNPELKKYIPE</sequence>
<keyword evidence="5" id="KW-0378">Hydrolase</keyword>
<dbReference type="RefSeq" id="WP_223248179.1">
    <property type="nucleotide sequence ID" value="NZ_BHVT01000013.1"/>
</dbReference>
<dbReference type="GO" id="GO:0008233">
    <property type="term" value="F:peptidase activity"/>
    <property type="evidence" value="ECO:0007669"/>
    <property type="project" value="UniProtKB-KW"/>
</dbReference>
<comment type="subcellular location">
    <subcellularLocation>
        <location evidence="1">Cell membrane</location>
        <topology evidence="1">Multi-pass membrane protein</topology>
    </subcellularLocation>
</comment>
<evidence type="ECO:0000256" key="2">
    <source>
        <dbReference type="ARBA" id="ARBA00022475"/>
    </source>
</evidence>
<dbReference type="Pfam" id="PF09721">
    <property type="entry name" value="Exosortase_EpsH"/>
    <property type="match status" value="1"/>
</dbReference>
<dbReference type="NCBIfam" id="TIGR04152">
    <property type="entry name" value="exosort_VPLPA"/>
    <property type="match status" value="1"/>
</dbReference>
<name>A0A4R3XRD7_9PROT</name>
<gene>
    <name evidence="10" type="ORF">EDC63_1351</name>
</gene>
<accession>A0A4R3XRD7</accession>
<evidence type="ECO:0000313" key="10">
    <source>
        <dbReference type="EMBL" id="TCV79110.1"/>
    </source>
</evidence>
<keyword evidence="7 8" id="KW-0472">Membrane</keyword>
<evidence type="ECO:0000256" key="5">
    <source>
        <dbReference type="ARBA" id="ARBA00022801"/>
    </source>
</evidence>
<keyword evidence="2" id="KW-1003">Cell membrane</keyword>
<feature type="transmembrane region" description="Helical" evidence="8">
    <location>
        <begin position="146"/>
        <end position="163"/>
    </location>
</feature>
<proteinExistence type="predicted"/>
<evidence type="ECO:0000256" key="6">
    <source>
        <dbReference type="ARBA" id="ARBA00022989"/>
    </source>
</evidence>
<comment type="caution">
    <text evidence="10">The sequence shown here is derived from an EMBL/GenBank/DDBJ whole genome shotgun (WGS) entry which is preliminary data.</text>
</comment>
<dbReference type="NCBIfam" id="TIGR02914">
    <property type="entry name" value="EpsI_fam"/>
    <property type="match status" value="1"/>
</dbReference>
<protein>
    <submittedName>
        <fullName evidence="10">Exosortase D (VPLPA-CTERM-specific)</fullName>
    </submittedName>
</protein>
<dbReference type="NCBIfam" id="TIGR04178">
    <property type="entry name" value="exo_archaeo"/>
    <property type="match status" value="1"/>
</dbReference>